<feature type="region of interest" description="Disordered" evidence="7">
    <location>
        <begin position="25"/>
        <end position="45"/>
    </location>
</feature>
<evidence type="ECO:0000256" key="3">
    <source>
        <dbReference type="ARBA" id="ARBA00023136"/>
    </source>
</evidence>
<dbReference type="Proteomes" id="UP001549691">
    <property type="component" value="Unassembled WGS sequence"/>
</dbReference>
<protein>
    <submittedName>
        <fullName evidence="8">Lipoprotein</fullName>
    </submittedName>
</protein>
<dbReference type="InterPro" id="IPR032831">
    <property type="entry name" value="LptM_cons"/>
</dbReference>
<dbReference type="PROSITE" id="PS51257">
    <property type="entry name" value="PROKAR_LIPOPROTEIN"/>
    <property type="match status" value="1"/>
</dbReference>
<evidence type="ECO:0000256" key="5">
    <source>
        <dbReference type="ARBA" id="ARBA00023237"/>
    </source>
</evidence>
<keyword evidence="2" id="KW-0732">Signal</keyword>
<feature type="compositionally biased region" description="Polar residues" evidence="7">
    <location>
        <begin position="29"/>
        <end position="45"/>
    </location>
</feature>
<name>A0ABV2THJ2_9RHOO</name>
<evidence type="ECO:0000256" key="1">
    <source>
        <dbReference type="ARBA" id="ARBA00004459"/>
    </source>
</evidence>
<keyword evidence="9" id="KW-1185">Reference proteome</keyword>
<dbReference type="EMBL" id="JBEWZI010000003">
    <property type="protein sequence ID" value="MET7013381.1"/>
    <property type="molecule type" value="Genomic_DNA"/>
</dbReference>
<keyword evidence="4" id="KW-0564">Palmitate</keyword>
<dbReference type="RefSeq" id="WP_354599841.1">
    <property type="nucleotide sequence ID" value="NZ_JBEWZI010000003.1"/>
</dbReference>
<evidence type="ECO:0000313" key="9">
    <source>
        <dbReference type="Proteomes" id="UP001549691"/>
    </source>
</evidence>
<keyword evidence="6 8" id="KW-0449">Lipoprotein</keyword>
<accession>A0ABV2THJ2</accession>
<evidence type="ECO:0000256" key="7">
    <source>
        <dbReference type="SAM" id="MobiDB-lite"/>
    </source>
</evidence>
<dbReference type="NCBIfam" id="NF047847">
    <property type="entry name" value="SS_mature_LptM"/>
    <property type="match status" value="1"/>
</dbReference>
<evidence type="ECO:0000256" key="4">
    <source>
        <dbReference type="ARBA" id="ARBA00023139"/>
    </source>
</evidence>
<evidence type="ECO:0000313" key="8">
    <source>
        <dbReference type="EMBL" id="MET7013381.1"/>
    </source>
</evidence>
<keyword evidence="3" id="KW-0472">Membrane</keyword>
<gene>
    <name evidence="8" type="ORF">ABXR19_04215</name>
</gene>
<reference evidence="8 9" key="1">
    <citation type="submission" date="2024-07" db="EMBL/GenBank/DDBJ databases">
        <title>Uliginosibacterium flavum JJ3220;KACC:17644.</title>
        <authorList>
            <person name="Kim M.K."/>
        </authorList>
    </citation>
    <scope>NUCLEOTIDE SEQUENCE [LARGE SCALE GENOMIC DNA]</scope>
    <source>
        <strain evidence="8 9">KACC:17644</strain>
    </source>
</reference>
<organism evidence="8 9">
    <name type="scientific">Uliginosibacterium flavum</name>
    <dbReference type="NCBI Taxonomy" id="1396831"/>
    <lineage>
        <taxon>Bacteria</taxon>
        <taxon>Pseudomonadati</taxon>
        <taxon>Pseudomonadota</taxon>
        <taxon>Betaproteobacteria</taxon>
        <taxon>Rhodocyclales</taxon>
        <taxon>Zoogloeaceae</taxon>
        <taxon>Uliginosibacterium</taxon>
    </lineage>
</organism>
<evidence type="ECO:0000256" key="6">
    <source>
        <dbReference type="ARBA" id="ARBA00023288"/>
    </source>
</evidence>
<comment type="subcellular location">
    <subcellularLocation>
        <location evidence="1">Cell outer membrane</location>
        <topology evidence="1">Lipid-anchor</topology>
    </subcellularLocation>
</comment>
<sequence>MRSFSLCTLLCLTLTACGIKGGLELPRSQPATQGQTTPSSAPNAR</sequence>
<keyword evidence="5" id="KW-0998">Cell outer membrane</keyword>
<proteinExistence type="predicted"/>
<evidence type="ECO:0000256" key="2">
    <source>
        <dbReference type="ARBA" id="ARBA00022729"/>
    </source>
</evidence>
<comment type="caution">
    <text evidence="8">The sequence shown here is derived from an EMBL/GenBank/DDBJ whole genome shotgun (WGS) entry which is preliminary data.</text>
</comment>